<accession>A0A833YUE1</accession>
<evidence type="ECO:0000313" key="2">
    <source>
        <dbReference type="EMBL" id="KAF6081954.1"/>
    </source>
</evidence>
<proteinExistence type="predicted"/>
<feature type="region of interest" description="Disordered" evidence="1">
    <location>
        <begin position="148"/>
        <end position="198"/>
    </location>
</feature>
<comment type="caution">
    <text evidence="2">The sequence shown here is derived from an EMBL/GenBank/DDBJ whole genome shotgun (WGS) entry which is preliminary data.</text>
</comment>
<feature type="region of interest" description="Disordered" evidence="1">
    <location>
        <begin position="58"/>
        <end position="119"/>
    </location>
</feature>
<reference evidence="2 3" key="1">
    <citation type="journal article" date="2020" name="Nature">
        <title>Six reference-quality genomes reveal evolution of bat adaptations.</title>
        <authorList>
            <person name="Jebb D."/>
            <person name="Huang Z."/>
            <person name="Pippel M."/>
            <person name="Hughes G.M."/>
            <person name="Lavrichenko K."/>
            <person name="Devanna P."/>
            <person name="Winkler S."/>
            <person name="Jermiin L.S."/>
            <person name="Skirmuntt E.C."/>
            <person name="Katzourakis A."/>
            <person name="Burkitt-Gray L."/>
            <person name="Ray D.A."/>
            <person name="Sullivan K.A.M."/>
            <person name="Roscito J.G."/>
            <person name="Kirilenko B.M."/>
            <person name="Davalos L.M."/>
            <person name="Corthals A.P."/>
            <person name="Power M.L."/>
            <person name="Jones G."/>
            <person name="Ransome R.D."/>
            <person name="Dechmann D.K.N."/>
            <person name="Locatelli A.G."/>
            <person name="Puechmaille S.J."/>
            <person name="Fedrigo O."/>
            <person name="Jarvis E.D."/>
            <person name="Hiller M."/>
            <person name="Vernes S.C."/>
            <person name="Myers E.W."/>
            <person name="Teeling E.C."/>
        </authorList>
    </citation>
    <scope>NUCLEOTIDE SEQUENCE [LARGE SCALE GENOMIC DNA]</scope>
    <source>
        <strain evidence="2">Bat1K_MPI-CBG_1</strain>
    </source>
</reference>
<protein>
    <submittedName>
        <fullName evidence="2">Uncharacterized protein</fullName>
    </submittedName>
</protein>
<name>A0A833YUE1_9CHIR</name>
<sequence length="198" mass="20563">MEAPGGLSRGGWAVPGGSRFSVIVGPVCRLLSRTHWLFKPEALVFRWMWKSSPWGLQPPLSEGPSSARSGEPGVSSGPLVPSRQLREGEARDPLNVSCCLGRSSTRHGPAGGRGGRFSGNALAPCGSVGSWLLGRDPCSGRGFEKNGSAVGRRPGHHARCATTQGVLSGAGDSAAPEGNKSPEQSSLKNLISEPTDVL</sequence>
<dbReference type="EMBL" id="JABVXQ010000013">
    <property type="protein sequence ID" value="KAF6081954.1"/>
    <property type="molecule type" value="Genomic_DNA"/>
</dbReference>
<evidence type="ECO:0000313" key="3">
    <source>
        <dbReference type="Proteomes" id="UP000664940"/>
    </source>
</evidence>
<evidence type="ECO:0000256" key="1">
    <source>
        <dbReference type="SAM" id="MobiDB-lite"/>
    </source>
</evidence>
<gene>
    <name evidence="2" type="ORF">HJG60_008930</name>
</gene>
<dbReference type="AlphaFoldDB" id="A0A833YUE1"/>
<dbReference type="Proteomes" id="UP000664940">
    <property type="component" value="Unassembled WGS sequence"/>
</dbReference>
<organism evidence="2 3">
    <name type="scientific">Phyllostomus discolor</name>
    <name type="common">pale spear-nosed bat</name>
    <dbReference type="NCBI Taxonomy" id="89673"/>
    <lineage>
        <taxon>Eukaryota</taxon>
        <taxon>Metazoa</taxon>
        <taxon>Chordata</taxon>
        <taxon>Craniata</taxon>
        <taxon>Vertebrata</taxon>
        <taxon>Euteleostomi</taxon>
        <taxon>Mammalia</taxon>
        <taxon>Eutheria</taxon>
        <taxon>Laurasiatheria</taxon>
        <taxon>Chiroptera</taxon>
        <taxon>Yangochiroptera</taxon>
        <taxon>Phyllostomidae</taxon>
        <taxon>Phyllostominae</taxon>
        <taxon>Phyllostomus</taxon>
    </lineage>
</organism>